<dbReference type="OrthoDB" id="10620090at2759"/>
<dbReference type="AlphaFoldDB" id="A0A8J2S7Y9"/>
<reference evidence="2" key="1">
    <citation type="submission" date="2021-11" db="EMBL/GenBank/DDBJ databases">
        <authorList>
            <consortium name="Genoscope - CEA"/>
            <person name="William W."/>
        </authorList>
    </citation>
    <scope>NUCLEOTIDE SEQUENCE</scope>
</reference>
<gene>
    <name evidence="2" type="ORF">PECAL_1P21720</name>
</gene>
<evidence type="ECO:0000313" key="3">
    <source>
        <dbReference type="Proteomes" id="UP000789595"/>
    </source>
</evidence>
<accession>A0A8J2S7Y9</accession>
<proteinExistence type="predicted"/>
<name>A0A8J2S7Y9_9STRA</name>
<evidence type="ECO:0008006" key="4">
    <source>
        <dbReference type="Google" id="ProtNLM"/>
    </source>
</evidence>
<dbReference type="Proteomes" id="UP000789595">
    <property type="component" value="Unassembled WGS sequence"/>
</dbReference>
<organism evidence="2 3">
    <name type="scientific">Pelagomonas calceolata</name>
    <dbReference type="NCBI Taxonomy" id="35677"/>
    <lineage>
        <taxon>Eukaryota</taxon>
        <taxon>Sar</taxon>
        <taxon>Stramenopiles</taxon>
        <taxon>Ochrophyta</taxon>
        <taxon>Pelagophyceae</taxon>
        <taxon>Pelagomonadales</taxon>
        <taxon>Pelagomonadaceae</taxon>
        <taxon>Pelagomonas</taxon>
    </lineage>
</organism>
<evidence type="ECO:0000313" key="2">
    <source>
        <dbReference type="EMBL" id="CAH0365720.1"/>
    </source>
</evidence>
<sequence length="236" mass="26321">MRLRLLAAAALAAAQIYRPDGARTPFKKSVPTPPRKTSSSHHISDGEHIKLDDGNLPSEIFLGRHTIKKPWTLGKYENNVITVEDMYRIILKRRLHPVAIDFREICHKDMGPTNQSIESICGRKFKDTTRSDRGPAQVPGILVRSTQNPCGLPYRMVDGAHRICRMKAAGISQGCFFVLDEATALSLVVPYPAHGAKAQRIKPIGRYEAIALGWKLAMDYYGIDADCEKRANWTAV</sequence>
<feature type="region of interest" description="Disordered" evidence="1">
    <location>
        <begin position="22"/>
        <end position="49"/>
    </location>
</feature>
<dbReference type="EMBL" id="CAKKNE010000001">
    <property type="protein sequence ID" value="CAH0365720.1"/>
    <property type="molecule type" value="Genomic_DNA"/>
</dbReference>
<keyword evidence="3" id="KW-1185">Reference proteome</keyword>
<comment type="caution">
    <text evidence="2">The sequence shown here is derived from an EMBL/GenBank/DDBJ whole genome shotgun (WGS) entry which is preliminary data.</text>
</comment>
<protein>
    <recommendedName>
        <fullName evidence="4">ParB/Sulfiredoxin domain-containing protein</fullName>
    </recommendedName>
</protein>
<evidence type="ECO:0000256" key="1">
    <source>
        <dbReference type="SAM" id="MobiDB-lite"/>
    </source>
</evidence>